<evidence type="ECO:0000313" key="3">
    <source>
        <dbReference type="Proteomes" id="UP001190700"/>
    </source>
</evidence>
<feature type="compositionally biased region" description="Basic and acidic residues" evidence="1">
    <location>
        <begin position="166"/>
        <end position="180"/>
    </location>
</feature>
<organism evidence="2 3">
    <name type="scientific">Cymbomonas tetramitiformis</name>
    <dbReference type="NCBI Taxonomy" id="36881"/>
    <lineage>
        <taxon>Eukaryota</taxon>
        <taxon>Viridiplantae</taxon>
        <taxon>Chlorophyta</taxon>
        <taxon>Pyramimonadophyceae</taxon>
        <taxon>Pyramimonadales</taxon>
        <taxon>Pyramimonadaceae</taxon>
        <taxon>Cymbomonas</taxon>
    </lineage>
</organism>
<evidence type="ECO:0000313" key="2">
    <source>
        <dbReference type="EMBL" id="KAK3266172.1"/>
    </source>
</evidence>
<dbReference type="Proteomes" id="UP001190700">
    <property type="component" value="Unassembled WGS sequence"/>
</dbReference>
<comment type="caution">
    <text evidence="2">The sequence shown here is derived from an EMBL/GenBank/DDBJ whole genome shotgun (WGS) entry which is preliminary data.</text>
</comment>
<keyword evidence="3" id="KW-1185">Reference proteome</keyword>
<dbReference type="EMBL" id="LGRX02013386">
    <property type="protein sequence ID" value="KAK3266172.1"/>
    <property type="molecule type" value="Genomic_DNA"/>
</dbReference>
<name>A0AAE0FUY5_9CHLO</name>
<accession>A0AAE0FUY5</accession>
<reference evidence="2 3" key="1">
    <citation type="journal article" date="2015" name="Genome Biol. Evol.">
        <title>Comparative Genomics of a Bacterivorous Green Alga Reveals Evolutionary Causalities and Consequences of Phago-Mixotrophic Mode of Nutrition.</title>
        <authorList>
            <person name="Burns J.A."/>
            <person name="Paasch A."/>
            <person name="Narechania A."/>
            <person name="Kim E."/>
        </authorList>
    </citation>
    <scope>NUCLEOTIDE SEQUENCE [LARGE SCALE GENOMIC DNA]</scope>
    <source>
        <strain evidence="2 3">PLY_AMNH</strain>
    </source>
</reference>
<evidence type="ECO:0000256" key="1">
    <source>
        <dbReference type="SAM" id="MobiDB-lite"/>
    </source>
</evidence>
<gene>
    <name evidence="2" type="ORF">CYMTET_25185</name>
</gene>
<dbReference type="AlphaFoldDB" id="A0AAE0FUY5"/>
<feature type="region of interest" description="Disordered" evidence="1">
    <location>
        <begin position="163"/>
        <end position="190"/>
    </location>
</feature>
<sequence length="219" mass="24485">MFTALAGDDVDRAAIKETAAKIRSGELSNAIQLDEDEDEDEKFKGQFRFLKLTGRKFANITKKDVRQGNRMPMKATDVANYLLKRPMTAELVEEIVYTHDRIHPISNNHQKVLVQGQERGKLVLSFFQGFEYCSSITHGEDKIARLNHIKCMCYGERMIQGGEAGHTPDQKGKGEKRDRSTPGSVGMTKKKLNRSFNTVSLSVAKIGPKETSSPVLAII</sequence>
<protein>
    <submittedName>
        <fullName evidence="2">Uncharacterized protein</fullName>
    </submittedName>
</protein>
<proteinExistence type="predicted"/>